<accession>A0A538SC31</accession>
<sequence>MKRIATILLLALASTLLAQDTQRQPANPYVQGTIHAIQARSGSLDLVTGVGMALRVAHVTAPPTARLAAAGVPLSALKRGDIVRVQCHWSGKQLVADRIDTVGVR</sequence>
<name>A0A538SC31_UNCEI</name>
<evidence type="ECO:0000256" key="1">
    <source>
        <dbReference type="SAM" id="SignalP"/>
    </source>
</evidence>
<dbReference type="Proteomes" id="UP000316292">
    <property type="component" value="Unassembled WGS sequence"/>
</dbReference>
<proteinExistence type="predicted"/>
<feature type="chain" id="PRO_5021859550" description="DUF5666 domain-containing protein" evidence="1">
    <location>
        <begin position="19"/>
        <end position="105"/>
    </location>
</feature>
<keyword evidence="1" id="KW-0732">Signal</keyword>
<reference evidence="2 3" key="1">
    <citation type="journal article" date="2019" name="Nat. Microbiol.">
        <title>Mediterranean grassland soil C-N compound turnover is dependent on rainfall and depth, and is mediated by genomically divergent microorganisms.</title>
        <authorList>
            <person name="Diamond S."/>
            <person name="Andeer P.F."/>
            <person name="Li Z."/>
            <person name="Crits-Christoph A."/>
            <person name="Burstein D."/>
            <person name="Anantharaman K."/>
            <person name="Lane K.R."/>
            <person name="Thomas B.C."/>
            <person name="Pan C."/>
            <person name="Northen T.R."/>
            <person name="Banfield J.F."/>
        </authorList>
    </citation>
    <scope>NUCLEOTIDE SEQUENCE [LARGE SCALE GENOMIC DNA]</scope>
    <source>
        <strain evidence="2">WS_1</strain>
    </source>
</reference>
<evidence type="ECO:0000313" key="2">
    <source>
        <dbReference type="EMBL" id="TMQ48940.1"/>
    </source>
</evidence>
<comment type="caution">
    <text evidence="2">The sequence shown here is derived from an EMBL/GenBank/DDBJ whole genome shotgun (WGS) entry which is preliminary data.</text>
</comment>
<protein>
    <recommendedName>
        <fullName evidence="4">DUF5666 domain-containing protein</fullName>
    </recommendedName>
</protein>
<dbReference type="AlphaFoldDB" id="A0A538SC31"/>
<evidence type="ECO:0000313" key="3">
    <source>
        <dbReference type="Proteomes" id="UP000316292"/>
    </source>
</evidence>
<dbReference type="EMBL" id="VBOR01000063">
    <property type="protein sequence ID" value="TMQ48940.1"/>
    <property type="molecule type" value="Genomic_DNA"/>
</dbReference>
<feature type="signal peptide" evidence="1">
    <location>
        <begin position="1"/>
        <end position="18"/>
    </location>
</feature>
<evidence type="ECO:0008006" key="4">
    <source>
        <dbReference type="Google" id="ProtNLM"/>
    </source>
</evidence>
<gene>
    <name evidence="2" type="ORF">E6K71_06310</name>
</gene>
<organism evidence="2 3">
    <name type="scientific">Eiseniibacteriota bacterium</name>
    <dbReference type="NCBI Taxonomy" id="2212470"/>
    <lineage>
        <taxon>Bacteria</taxon>
        <taxon>Candidatus Eiseniibacteriota</taxon>
    </lineage>
</organism>